<evidence type="ECO:0000313" key="2">
    <source>
        <dbReference type="EMBL" id="SER71288.1"/>
    </source>
</evidence>
<organism evidence="2 3">
    <name type="scientific">Natrinema salaciae</name>
    <dbReference type="NCBI Taxonomy" id="1186196"/>
    <lineage>
        <taxon>Archaea</taxon>
        <taxon>Methanobacteriati</taxon>
        <taxon>Methanobacteriota</taxon>
        <taxon>Stenosarchaea group</taxon>
        <taxon>Halobacteria</taxon>
        <taxon>Halobacteriales</taxon>
        <taxon>Natrialbaceae</taxon>
        <taxon>Natrinema</taxon>
    </lineage>
</organism>
<keyword evidence="3" id="KW-1185">Reference proteome</keyword>
<reference evidence="3" key="1">
    <citation type="submission" date="2016-10" db="EMBL/GenBank/DDBJ databases">
        <authorList>
            <person name="Varghese N."/>
            <person name="Submissions S."/>
        </authorList>
    </citation>
    <scope>NUCLEOTIDE SEQUENCE [LARGE SCALE GENOMIC DNA]</scope>
    <source>
        <strain evidence="3">DSM 25055</strain>
    </source>
</reference>
<dbReference type="RefSeq" id="WP_090621765.1">
    <property type="nucleotide sequence ID" value="NZ_FOFD01000007.1"/>
</dbReference>
<evidence type="ECO:0000259" key="1">
    <source>
        <dbReference type="Pfam" id="PF24035"/>
    </source>
</evidence>
<dbReference type="Proteomes" id="UP000199114">
    <property type="component" value="Unassembled WGS sequence"/>
</dbReference>
<proteinExistence type="predicted"/>
<dbReference type="AlphaFoldDB" id="A0A1H9REZ0"/>
<dbReference type="InterPro" id="IPR055768">
    <property type="entry name" value="DUF7344"/>
</dbReference>
<accession>A0A1H9REZ0</accession>
<dbReference type="InterPro" id="IPR036388">
    <property type="entry name" value="WH-like_DNA-bd_sf"/>
</dbReference>
<dbReference type="OrthoDB" id="200487at2157"/>
<name>A0A1H9REZ0_9EURY</name>
<evidence type="ECO:0000313" key="3">
    <source>
        <dbReference type="Proteomes" id="UP000199114"/>
    </source>
</evidence>
<protein>
    <recommendedName>
        <fullName evidence="1">DUF7344 domain-containing protein</fullName>
    </recommendedName>
</protein>
<sequence length="114" mass="12859">MSPELAEDTAHALLADSERLHLLTLLRQEGTGNIDALARRIAAREEDVRPENVGRETQRRVTVSLVHNHLPRLAEHDVVSYDRESVVLMDVFDDLESSLRTPAAELPIQRLSDE</sequence>
<dbReference type="Pfam" id="PF24035">
    <property type="entry name" value="DUF7344"/>
    <property type="match status" value="1"/>
</dbReference>
<dbReference type="EMBL" id="FOFD01000007">
    <property type="protein sequence ID" value="SER71288.1"/>
    <property type="molecule type" value="Genomic_DNA"/>
</dbReference>
<gene>
    <name evidence="2" type="ORF">SAMN04489841_4374</name>
</gene>
<feature type="domain" description="DUF7344" evidence="1">
    <location>
        <begin position="12"/>
        <end position="85"/>
    </location>
</feature>
<dbReference type="Gene3D" id="1.10.10.10">
    <property type="entry name" value="Winged helix-like DNA-binding domain superfamily/Winged helix DNA-binding domain"/>
    <property type="match status" value="1"/>
</dbReference>